<dbReference type="GO" id="GO:0016787">
    <property type="term" value="F:hydrolase activity"/>
    <property type="evidence" value="ECO:0007669"/>
    <property type="project" value="UniProtKB-KW"/>
</dbReference>
<dbReference type="SUPFAM" id="SSF53187">
    <property type="entry name" value="Zn-dependent exopeptidases"/>
    <property type="match status" value="1"/>
</dbReference>
<gene>
    <name evidence="1" type="ORF">SAMN05660710_02258</name>
</gene>
<dbReference type="RefSeq" id="WP_175453330.1">
    <property type="nucleotide sequence ID" value="NZ_FMVT01000007.1"/>
</dbReference>
<dbReference type="EMBL" id="FMVT01000007">
    <property type="protein sequence ID" value="SCY66311.1"/>
    <property type="molecule type" value="Genomic_DNA"/>
</dbReference>
<dbReference type="Pfam" id="PF05013">
    <property type="entry name" value="FGase"/>
    <property type="match status" value="1"/>
</dbReference>
<proteinExistence type="predicted"/>
<evidence type="ECO:0000313" key="1">
    <source>
        <dbReference type="EMBL" id="SCY66311.1"/>
    </source>
</evidence>
<dbReference type="AlphaFoldDB" id="A0A1G5HRJ9"/>
<organism evidence="1 2">
    <name type="scientific">Paracoccus tibetensis</name>
    <dbReference type="NCBI Taxonomy" id="336292"/>
    <lineage>
        <taxon>Bacteria</taxon>
        <taxon>Pseudomonadati</taxon>
        <taxon>Pseudomonadota</taxon>
        <taxon>Alphaproteobacteria</taxon>
        <taxon>Rhodobacterales</taxon>
        <taxon>Paracoccaceae</taxon>
        <taxon>Paracoccus</taxon>
    </lineage>
</organism>
<keyword evidence="1" id="KW-0378">Hydrolase</keyword>
<sequence>MDAPVSGLAPVFSIENEAGRGAAVIVCEHASNHFAPEWGDLGTTAKTRKSHAAFDPGALDLARALARQLDAPLISGGLSRLIHDLDRPPHAPTAMPIVSQVHKIPGNRELTTTDRLRRVRQIYLPFHAALSALLAERLALGMPTALLTVHSFDPVYFGLHHNVELRVLHDADPTLARGLAKAATGFSTRLNEPSGTWIEGSHTLARHATPLHLRHAMLELRSDLLDKDLPGIAARLAPLLSGAIGAA</sequence>
<dbReference type="Gene3D" id="3.40.630.40">
    <property type="entry name" value="Zn-dependent exopeptidases"/>
    <property type="match status" value="1"/>
</dbReference>
<protein>
    <submittedName>
        <fullName evidence="1">Predicted N-formylglutamate amidohydrolase</fullName>
    </submittedName>
</protein>
<dbReference type="Proteomes" id="UP000199502">
    <property type="component" value="Unassembled WGS sequence"/>
</dbReference>
<accession>A0A1G5HRJ9</accession>
<reference evidence="1 2" key="1">
    <citation type="submission" date="2016-10" db="EMBL/GenBank/DDBJ databases">
        <authorList>
            <person name="de Groot N.N."/>
        </authorList>
    </citation>
    <scope>NUCLEOTIDE SEQUENCE [LARGE SCALE GENOMIC DNA]</scope>
    <source>
        <strain evidence="1 2">CGMCC 1.8925</strain>
    </source>
</reference>
<keyword evidence="2" id="KW-1185">Reference proteome</keyword>
<dbReference type="STRING" id="336292.SAMN05660710_02258"/>
<evidence type="ECO:0000313" key="2">
    <source>
        <dbReference type="Proteomes" id="UP000199502"/>
    </source>
</evidence>
<dbReference type="InterPro" id="IPR007709">
    <property type="entry name" value="N-FG_amidohydro"/>
</dbReference>
<name>A0A1G5HRJ9_9RHOB</name>